<comment type="caution">
    <text evidence="2">The sequence shown here is derived from an EMBL/GenBank/DDBJ whole genome shotgun (WGS) entry which is preliminary data.</text>
</comment>
<evidence type="ECO:0000313" key="2">
    <source>
        <dbReference type="EMBL" id="PHK96991.1"/>
    </source>
</evidence>
<sequence length="91" mass="9387">MEINEALDTCLAGMLAPSERLLALASQLSRRKDPAPAAGAGQIPPTSFRGLEGVDGTPPPAGVAARNRLVLGNARATLRQALEQTGGQRKA</sequence>
<keyword evidence="3" id="KW-1185">Reference proteome</keyword>
<dbReference type="EMBL" id="PDNU01000001">
    <property type="protein sequence ID" value="PHK96991.1"/>
    <property type="molecule type" value="Genomic_DNA"/>
</dbReference>
<dbReference type="AlphaFoldDB" id="A0A2C6ZEU1"/>
<reference evidence="2 3" key="1">
    <citation type="submission" date="2017-10" db="EMBL/GenBank/DDBJ databases">
        <authorList>
            <person name="Banno H."/>
            <person name="Chua N.-H."/>
        </authorList>
    </citation>
    <scope>NUCLEOTIDE SEQUENCE [LARGE SCALE GENOMIC DNA]</scope>
    <source>
        <strain evidence="2 3">YW11</strain>
    </source>
</reference>
<protein>
    <submittedName>
        <fullName evidence="2">Uncharacterized protein</fullName>
    </submittedName>
</protein>
<proteinExistence type="predicted"/>
<organism evidence="2 3">
    <name type="scientific">Teichococcus rhizosphaerae</name>
    <dbReference type="NCBI Taxonomy" id="1335062"/>
    <lineage>
        <taxon>Bacteria</taxon>
        <taxon>Pseudomonadati</taxon>
        <taxon>Pseudomonadota</taxon>
        <taxon>Alphaproteobacteria</taxon>
        <taxon>Acetobacterales</taxon>
        <taxon>Roseomonadaceae</taxon>
        <taxon>Roseomonas</taxon>
    </lineage>
</organism>
<feature type="compositionally biased region" description="Low complexity" evidence="1">
    <location>
        <begin position="35"/>
        <end position="45"/>
    </location>
</feature>
<dbReference type="RefSeq" id="WP_099093680.1">
    <property type="nucleotide sequence ID" value="NZ_PDNU01000001.1"/>
</dbReference>
<dbReference type="Proteomes" id="UP000223527">
    <property type="component" value="Unassembled WGS sequence"/>
</dbReference>
<evidence type="ECO:0000256" key="1">
    <source>
        <dbReference type="SAM" id="MobiDB-lite"/>
    </source>
</evidence>
<name>A0A2C6ZEU1_9PROT</name>
<feature type="region of interest" description="Disordered" evidence="1">
    <location>
        <begin position="29"/>
        <end position="62"/>
    </location>
</feature>
<gene>
    <name evidence="2" type="ORF">CR162_01075</name>
</gene>
<evidence type="ECO:0000313" key="3">
    <source>
        <dbReference type="Proteomes" id="UP000223527"/>
    </source>
</evidence>
<accession>A0A2C6ZEU1</accession>